<evidence type="ECO:0000259" key="1">
    <source>
        <dbReference type="PROSITE" id="PS01124"/>
    </source>
</evidence>
<dbReference type="InterPro" id="IPR018060">
    <property type="entry name" value="HTH_AraC"/>
</dbReference>
<dbReference type="Proteomes" id="UP000232163">
    <property type="component" value="Unassembled WGS sequence"/>
</dbReference>
<dbReference type="GO" id="GO:0043565">
    <property type="term" value="F:sequence-specific DNA binding"/>
    <property type="evidence" value="ECO:0007669"/>
    <property type="project" value="InterPro"/>
</dbReference>
<dbReference type="AlphaFoldDB" id="A0A2N9VUR0"/>
<proteinExistence type="predicted"/>
<dbReference type="OrthoDB" id="9793400at2"/>
<dbReference type="KEGG" id="pht:BLM14_26770"/>
<gene>
    <name evidence="2" type="ORF">B5P45_19315</name>
</gene>
<reference evidence="2 3" key="1">
    <citation type="journal article" date="2017" name="Int J Environ Stud">
        <title>Does the Miocene-Pliocene relict legume Oxytropis triphylla form nitrogen-fixing nodules with a combination of bacterial strains?</title>
        <authorList>
            <person name="Safronova V."/>
            <person name="Belimov A."/>
            <person name="Sazanova A."/>
            <person name="Kuznetsova I."/>
            <person name="Popova J."/>
            <person name="Andronov E."/>
            <person name="Verkhozina A."/>
            <person name="Tikhonovich I."/>
        </authorList>
    </citation>
    <scope>NUCLEOTIDE SEQUENCE [LARGE SCALE GENOMIC DNA]</scope>
    <source>
        <strain evidence="2 3">Tri-38</strain>
    </source>
</reference>
<comment type="caution">
    <text evidence="2">The sequence shown here is derived from an EMBL/GenBank/DDBJ whole genome shotgun (WGS) entry which is preliminary data.</text>
</comment>
<dbReference type="GO" id="GO:0003700">
    <property type="term" value="F:DNA-binding transcription factor activity"/>
    <property type="evidence" value="ECO:0007669"/>
    <property type="project" value="InterPro"/>
</dbReference>
<dbReference type="PROSITE" id="PS01124">
    <property type="entry name" value="HTH_ARAC_FAMILY_2"/>
    <property type="match status" value="1"/>
</dbReference>
<organism evidence="2 3">
    <name type="scientific">Phyllobacterium zundukense</name>
    <dbReference type="NCBI Taxonomy" id="1867719"/>
    <lineage>
        <taxon>Bacteria</taxon>
        <taxon>Pseudomonadati</taxon>
        <taxon>Pseudomonadota</taxon>
        <taxon>Alphaproteobacteria</taxon>
        <taxon>Hyphomicrobiales</taxon>
        <taxon>Phyllobacteriaceae</taxon>
        <taxon>Phyllobacterium</taxon>
    </lineage>
</organism>
<keyword evidence="3" id="KW-1185">Reference proteome</keyword>
<evidence type="ECO:0000313" key="3">
    <source>
        <dbReference type="Proteomes" id="UP000232163"/>
    </source>
</evidence>
<evidence type="ECO:0000313" key="2">
    <source>
        <dbReference type="EMBL" id="PIO43228.1"/>
    </source>
</evidence>
<dbReference type="EMBL" id="MZMT01000044">
    <property type="protein sequence ID" value="PIO43228.1"/>
    <property type="molecule type" value="Genomic_DNA"/>
</dbReference>
<feature type="domain" description="HTH araC/xylS-type" evidence="1">
    <location>
        <begin position="49"/>
        <end position="81"/>
    </location>
</feature>
<sequence length="97" mass="10586">MRLCAGETAAIDFGVALLKRFLGTLSAQILRQIASQPRAAAGGSINKLIIDAAIAYGLSASHFSKCYRLQYGHSPQQTRLERWHGVSGKKMQTRAVR</sequence>
<name>A0A2N9VUR0_9HYPH</name>
<accession>A0A2N9VUR0</accession>
<protein>
    <recommendedName>
        <fullName evidence="1">HTH araC/xylS-type domain-containing protein</fullName>
    </recommendedName>
</protein>
<dbReference type="RefSeq" id="WP_157929623.1">
    <property type="nucleotide sequence ID" value="NZ_CP017943.1"/>
</dbReference>